<dbReference type="OrthoDB" id="227596at2"/>
<keyword evidence="3" id="KW-0597">Phosphoprotein</keyword>
<dbReference type="PANTHER" id="PTHR24421:SF10">
    <property type="entry name" value="NITRATE_NITRITE SENSOR PROTEIN NARQ"/>
    <property type="match status" value="1"/>
</dbReference>
<evidence type="ECO:0000259" key="10">
    <source>
        <dbReference type="Pfam" id="PF07730"/>
    </source>
</evidence>
<dbReference type="Pfam" id="PF07730">
    <property type="entry name" value="HisKA_3"/>
    <property type="match status" value="1"/>
</dbReference>
<proteinExistence type="predicted"/>
<feature type="transmembrane region" description="Helical" evidence="9">
    <location>
        <begin position="24"/>
        <end position="44"/>
    </location>
</feature>
<dbReference type="InterPro" id="IPR011712">
    <property type="entry name" value="Sig_transdc_His_kin_sub3_dim/P"/>
</dbReference>
<keyword evidence="7" id="KW-0067">ATP-binding</keyword>
<reference evidence="12" key="1">
    <citation type="submission" date="2016-10" db="EMBL/GenBank/DDBJ databases">
        <authorList>
            <person name="Varghese N."/>
            <person name="Submissions S."/>
        </authorList>
    </citation>
    <scope>NUCLEOTIDE SEQUENCE [LARGE SCALE GENOMIC DNA]</scope>
    <source>
        <strain evidence="12">DSM 19083</strain>
    </source>
</reference>
<evidence type="ECO:0000313" key="12">
    <source>
        <dbReference type="Proteomes" id="UP000198520"/>
    </source>
</evidence>
<name>A0A1I2HTY0_9MICO</name>
<gene>
    <name evidence="11" type="ORF">SAMN04488035_2550</name>
</gene>
<evidence type="ECO:0000256" key="8">
    <source>
        <dbReference type="ARBA" id="ARBA00023012"/>
    </source>
</evidence>
<dbReference type="GO" id="GO:0016020">
    <property type="term" value="C:membrane"/>
    <property type="evidence" value="ECO:0007669"/>
    <property type="project" value="InterPro"/>
</dbReference>
<dbReference type="STRING" id="285351.SAMN04488035_2550"/>
<dbReference type="EC" id="2.7.13.3" evidence="2"/>
<evidence type="ECO:0000256" key="6">
    <source>
        <dbReference type="ARBA" id="ARBA00022777"/>
    </source>
</evidence>
<keyword evidence="9" id="KW-0812">Transmembrane</keyword>
<evidence type="ECO:0000313" key="11">
    <source>
        <dbReference type="EMBL" id="SFF33655.1"/>
    </source>
</evidence>
<dbReference type="RefSeq" id="WP_093379462.1">
    <property type="nucleotide sequence ID" value="NZ_BNAN01000001.1"/>
</dbReference>
<keyword evidence="8" id="KW-0902">Two-component regulatory system</keyword>
<keyword evidence="4" id="KW-0808">Transferase</keyword>
<dbReference type="Gene3D" id="1.20.5.1930">
    <property type="match status" value="1"/>
</dbReference>
<sequence>MPATAAPRLAQDFRPEPLGTWGKTWRFVVALVFGLAVFVGSVGTALEDATTQPEPALVLVDVLAGVLALVLLWFRRRWPLAVGMIVAAFSAFSALSIGAVILTVVSVATRRRWREVLLIGVLWLAGGFTFEQIYPTVEGAAPWWVTALISVLLYGICIAIGFYIGARRELVATLQLRAETAEREQSARVDQARTQERSRIAREMHDVLAHRISLVAMHSGALAYRTDLTREETADAAAIIRDNAHLALRELREVLGVLRDDDASGDGRPELPQPTLVVLDALVAEARSIGAEIDFTMALPVSAHLTDLPDSTSRSAYRIVQEALTNARKHAPGAPVVVNVTGAPGEGISLEVRNPAVTRAGAPLPPSGLGLTGLTERAELAGGTLTSGVDRSGDFVVRAWLPWQR</sequence>
<protein>
    <recommendedName>
        <fullName evidence="2">histidine kinase</fullName>
        <ecNumber evidence="2">2.7.13.3</ecNumber>
    </recommendedName>
</protein>
<accession>A0A1I2HTY0</accession>
<dbReference type="GO" id="GO:0046983">
    <property type="term" value="F:protein dimerization activity"/>
    <property type="evidence" value="ECO:0007669"/>
    <property type="project" value="InterPro"/>
</dbReference>
<dbReference type="Proteomes" id="UP000198520">
    <property type="component" value="Unassembled WGS sequence"/>
</dbReference>
<dbReference type="GO" id="GO:0005524">
    <property type="term" value="F:ATP binding"/>
    <property type="evidence" value="ECO:0007669"/>
    <property type="project" value="UniProtKB-KW"/>
</dbReference>
<keyword evidence="6 11" id="KW-0418">Kinase</keyword>
<comment type="catalytic activity">
    <reaction evidence="1">
        <text>ATP + protein L-histidine = ADP + protein N-phospho-L-histidine.</text>
        <dbReference type="EC" id="2.7.13.3"/>
    </reaction>
</comment>
<evidence type="ECO:0000256" key="1">
    <source>
        <dbReference type="ARBA" id="ARBA00000085"/>
    </source>
</evidence>
<evidence type="ECO:0000256" key="2">
    <source>
        <dbReference type="ARBA" id="ARBA00012438"/>
    </source>
</evidence>
<evidence type="ECO:0000256" key="9">
    <source>
        <dbReference type="SAM" id="Phobius"/>
    </source>
</evidence>
<evidence type="ECO:0000256" key="7">
    <source>
        <dbReference type="ARBA" id="ARBA00022840"/>
    </source>
</evidence>
<evidence type="ECO:0000256" key="3">
    <source>
        <dbReference type="ARBA" id="ARBA00022553"/>
    </source>
</evidence>
<keyword evidence="5" id="KW-0547">Nucleotide-binding</keyword>
<dbReference type="EMBL" id="FONZ01000005">
    <property type="protein sequence ID" value="SFF33655.1"/>
    <property type="molecule type" value="Genomic_DNA"/>
</dbReference>
<keyword evidence="9" id="KW-0472">Membrane</keyword>
<feature type="transmembrane region" description="Helical" evidence="9">
    <location>
        <begin position="80"/>
        <end position="104"/>
    </location>
</feature>
<feature type="domain" description="Signal transduction histidine kinase subgroup 3 dimerisation and phosphoacceptor" evidence="10">
    <location>
        <begin position="196"/>
        <end position="262"/>
    </location>
</feature>
<dbReference type="CDD" id="cd16917">
    <property type="entry name" value="HATPase_UhpB-NarQ-NarX-like"/>
    <property type="match status" value="1"/>
</dbReference>
<dbReference type="SUPFAM" id="SSF55874">
    <property type="entry name" value="ATPase domain of HSP90 chaperone/DNA topoisomerase II/histidine kinase"/>
    <property type="match status" value="1"/>
</dbReference>
<keyword evidence="12" id="KW-1185">Reference proteome</keyword>
<evidence type="ECO:0000256" key="4">
    <source>
        <dbReference type="ARBA" id="ARBA00022679"/>
    </source>
</evidence>
<keyword evidence="9" id="KW-1133">Transmembrane helix</keyword>
<dbReference type="AlphaFoldDB" id="A0A1I2HTY0"/>
<feature type="transmembrane region" description="Helical" evidence="9">
    <location>
        <begin position="141"/>
        <end position="164"/>
    </location>
</feature>
<dbReference type="InterPro" id="IPR050482">
    <property type="entry name" value="Sensor_HK_TwoCompSys"/>
</dbReference>
<organism evidence="11 12">
    <name type="scientific">Flavimobilis marinus</name>
    <dbReference type="NCBI Taxonomy" id="285351"/>
    <lineage>
        <taxon>Bacteria</taxon>
        <taxon>Bacillati</taxon>
        <taxon>Actinomycetota</taxon>
        <taxon>Actinomycetes</taxon>
        <taxon>Micrococcales</taxon>
        <taxon>Jonesiaceae</taxon>
        <taxon>Flavimobilis</taxon>
    </lineage>
</organism>
<dbReference type="GO" id="GO:0000155">
    <property type="term" value="F:phosphorelay sensor kinase activity"/>
    <property type="evidence" value="ECO:0007669"/>
    <property type="project" value="InterPro"/>
</dbReference>
<dbReference type="InterPro" id="IPR036890">
    <property type="entry name" value="HATPase_C_sf"/>
</dbReference>
<dbReference type="PANTHER" id="PTHR24421">
    <property type="entry name" value="NITRATE/NITRITE SENSOR PROTEIN NARX-RELATED"/>
    <property type="match status" value="1"/>
</dbReference>
<evidence type="ECO:0000256" key="5">
    <source>
        <dbReference type="ARBA" id="ARBA00022741"/>
    </source>
</evidence>
<dbReference type="Gene3D" id="3.30.565.10">
    <property type="entry name" value="Histidine kinase-like ATPase, C-terminal domain"/>
    <property type="match status" value="1"/>
</dbReference>
<feature type="transmembrane region" description="Helical" evidence="9">
    <location>
        <begin position="56"/>
        <end position="74"/>
    </location>
</feature>
<feature type="transmembrane region" description="Helical" evidence="9">
    <location>
        <begin position="116"/>
        <end position="135"/>
    </location>
</feature>